<dbReference type="AlphaFoldDB" id="A0A5B7HEX1"/>
<sequence>MITRRQQDSDNPGQARTTPLLHMNRKEGGDRIQTAAWRRSQERERNDAGGVGDYGPSVDDNRVNLFRKYNRTTLQRGEEREIGREAVGWRGVEGSEGELGIGRRREGGMEGEGDTFMKKS</sequence>
<gene>
    <name evidence="2" type="ORF">E2C01_065152</name>
</gene>
<dbReference type="EMBL" id="VSRR010031905">
    <property type="protein sequence ID" value="MPC70890.1"/>
    <property type="molecule type" value="Genomic_DNA"/>
</dbReference>
<evidence type="ECO:0000256" key="1">
    <source>
        <dbReference type="SAM" id="MobiDB-lite"/>
    </source>
</evidence>
<accession>A0A5B7HEX1</accession>
<feature type="region of interest" description="Disordered" evidence="1">
    <location>
        <begin position="97"/>
        <end position="120"/>
    </location>
</feature>
<protein>
    <submittedName>
        <fullName evidence="2">Uncharacterized protein</fullName>
    </submittedName>
</protein>
<organism evidence="2 3">
    <name type="scientific">Portunus trituberculatus</name>
    <name type="common">Swimming crab</name>
    <name type="synonym">Neptunus trituberculatus</name>
    <dbReference type="NCBI Taxonomy" id="210409"/>
    <lineage>
        <taxon>Eukaryota</taxon>
        <taxon>Metazoa</taxon>
        <taxon>Ecdysozoa</taxon>
        <taxon>Arthropoda</taxon>
        <taxon>Crustacea</taxon>
        <taxon>Multicrustacea</taxon>
        <taxon>Malacostraca</taxon>
        <taxon>Eumalacostraca</taxon>
        <taxon>Eucarida</taxon>
        <taxon>Decapoda</taxon>
        <taxon>Pleocyemata</taxon>
        <taxon>Brachyura</taxon>
        <taxon>Eubrachyura</taxon>
        <taxon>Portunoidea</taxon>
        <taxon>Portunidae</taxon>
        <taxon>Portuninae</taxon>
        <taxon>Portunus</taxon>
    </lineage>
</organism>
<evidence type="ECO:0000313" key="3">
    <source>
        <dbReference type="Proteomes" id="UP000324222"/>
    </source>
</evidence>
<feature type="region of interest" description="Disordered" evidence="1">
    <location>
        <begin position="1"/>
        <end position="57"/>
    </location>
</feature>
<reference evidence="2 3" key="1">
    <citation type="submission" date="2019-05" db="EMBL/GenBank/DDBJ databases">
        <title>Another draft genome of Portunus trituberculatus and its Hox gene families provides insights of decapod evolution.</title>
        <authorList>
            <person name="Jeong J.-H."/>
            <person name="Song I."/>
            <person name="Kim S."/>
            <person name="Choi T."/>
            <person name="Kim D."/>
            <person name="Ryu S."/>
            <person name="Kim W."/>
        </authorList>
    </citation>
    <scope>NUCLEOTIDE SEQUENCE [LARGE SCALE GENOMIC DNA]</scope>
    <source>
        <tissue evidence="2">Muscle</tissue>
    </source>
</reference>
<proteinExistence type="predicted"/>
<name>A0A5B7HEX1_PORTR</name>
<dbReference type="Proteomes" id="UP000324222">
    <property type="component" value="Unassembled WGS sequence"/>
</dbReference>
<keyword evidence="3" id="KW-1185">Reference proteome</keyword>
<comment type="caution">
    <text evidence="2">The sequence shown here is derived from an EMBL/GenBank/DDBJ whole genome shotgun (WGS) entry which is preliminary data.</text>
</comment>
<evidence type="ECO:0000313" key="2">
    <source>
        <dbReference type="EMBL" id="MPC70890.1"/>
    </source>
</evidence>